<keyword evidence="1" id="KW-0812">Transmembrane</keyword>
<evidence type="ECO:0000313" key="3">
    <source>
        <dbReference type="Proteomes" id="UP000063234"/>
    </source>
</evidence>
<evidence type="ECO:0000256" key="1">
    <source>
        <dbReference type="SAM" id="Phobius"/>
    </source>
</evidence>
<protein>
    <recommendedName>
        <fullName evidence="4">DUF4115 domain-containing protein</fullName>
    </recommendedName>
</protein>
<dbReference type="KEGG" id="ttk:TST_0551"/>
<dbReference type="InterPro" id="IPR050400">
    <property type="entry name" value="Bact_Cytoskel_RodZ"/>
</dbReference>
<dbReference type="InterPro" id="IPR010982">
    <property type="entry name" value="Lambda_DNA-bd_dom_sf"/>
</dbReference>
<keyword evidence="3" id="KW-1185">Reference proteome</keyword>
<dbReference type="Gene3D" id="1.10.260.40">
    <property type="entry name" value="lambda repressor-like DNA-binding domains"/>
    <property type="match status" value="1"/>
</dbReference>
<dbReference type="PANTHER" id="PTHR34475">
    <property type="match status" value="1"/>
</dbReference>
<dbReference type="RefSeq" id="WP_068549277.1">
    <property type="nucleotide sequence ID" value="NZ_AP013035.1"/>
</dbReference>
<dbReference type="Proteomes" id="UP000063234">
    <property type="component" value="Chromosome"/>
</dbReference>
<feature type="transmembrane region" description="Helical" evidence="1">
    <location>
        <begin position="106"/>
        <end position="124"/>
    </location>
</feature>
<reference evidence="3" key="1">
    <citation type="journal article" date="2018" name="Science">
        <title>A primordial and reversible TCA cycle in a facultatively chemolithoautotrophic thermophile.</title>
        <authorList>
            <person name="Nunoura T."/>
            <person name="Chikaraishi Y."/>
            <person name="Izaki R."/>
            <person name="Suwa T."/>
            <person name="Sato T."/>
            <person name="Harada T."/>
            <person name="Mori K."/>
            <person name="Kato Y."/>
            <person name="Miyazaki M."/>
            <person name="Shimamura S."/>
            <person name="Yanagawa K."/>
            <person name="Shuto A."/>
            <person name="Ohkouchi N."/>
            <person name="Fujita N."/>
            <person name="Takaki Y."/>
            <person name="Atomi H."/>
            <person name="Takai K."/>
        </authorList>
    </citation>
    <scope>NUCLEOTIDE SEQUENCE [LARGE SCALE GENOMIC DNA]</scope>
    <source>
        <strain evidence="3">DSM 17441 / JCM 13301 / NBRC 103674 / ABI70S6</strain>
    </source>
</reference>
<name>A0A0S3QSQ0_THET7</name>
<keyword evidence="1" id="KW-1133">Transmembrane helix</keyword>
<keyword evidence="1" id="KW-0472">Membrane</keyword>
<dbReference type="OrthoDB" id="422634at2"/>
<organism evidence="2 3">
    <name type="scientific">Thermosulfidibacter takaii (strain DSM 17441 / JCM 13301 / NBRC 103674 / ABI70S6)</name>
    <dbReference type="NCBI Taxonomy" id="1298851"/>
    <lineage>
        <taxon>Bacteria</taxon>
        <taxon>Pseudomonadati</taxon>
        <taxon>Thermosulfidibacterota</taxon>
        <taxon>Thermosulfidibacteria</taxon>
        <taxon>Thermosulfidibacterales</taxon>
        <taxon>Thermosulfidibacteraceae</taxon>
    </lineage>
</organism>
<evidence type="ECO:0008006" key="4">
    <source>
        <dbReference type="Google" id="ProtNLM"/>
    </source>
</evidence>
<dbReference type="PANTHER" id="PTHR34475:SF1">
    <property type="entry name" value="CYTOSKELETON PROTEIN RODZ"/>
    <property type="match status" value="1"/>
</dbReference>
<sequence length="266" mass="30483">MEERPCERMIKEIFERIESQYESLEEFSKRINVPYSFLVSLREGKWEEMPEPVYVKAFLKKIASALDLDYESIEDAFAHCLAEIDVGTKINEVAIRKTSYTPSLRIVAVLLCSAVLLVLGFLFARNKVNTISNLPVKEIDKGKQINTTVENTTENKTKALSEQINATIDKHSTSSKKKEPLLNEKTFSVKVISRGGRSWFLWKDRKSYQGFVEKGEVKTFNCHDTCLLKLGNPAAVDLEFNGKLMLLPYNKPVKLEITRDRVRIIK</sequence>
<dbReference type="GO" id="GO:0003677">
    <property type="term" value="F:DNA binding"/>
    <property type="evidence" value="ECO:0007669"/>
    <property type="project" value="InterPro"/>
</dbReference>
<dbReference type="STRING" id="1298851.TST_0551"/>
<evidence type="ECO:0000313" key="2">
    <source>
        <dbReference type="EMBL" id="BAT71357.1"/>
    </source>
</evidence>
<dbReference type="EMBL" id="AP013035">
    <property type="protein sequence ID" value="BAT71357.1"/>
    <property type="molecule type" value="Genomic_DNA"/>
</dbReference>
<proteinExistence type="predicted"/>
<accession>A0A0S3QSQ0</accession>
<dbReference type="AlphaFoldDB" id="A0A0S3QSQ0"/>
<dbReference type="Pfam" id="PF13413">
    <property type="entry name" value="HTH_25"/>
    <property type="match status" value="1"/>
</dbReference>
<gene>
    <name evidence="2" type="ORF">TST_0551</name>
</gene>